<proteinExistence type="predicted"/>
<gene>
    <name evidence="2" type="ORF">R5R35_011391</name>
</gene>
<sequence length="135" mass="14459">MARRKVEGDAYEDARRGNFHPVVHLPRPSSPRTAVRPQRPSPHPLVASFSGCQAAGSSRRLPPRHRPVFLSPSLLSPLHDPNSAPCVRHPVSPTRPAGRRNHPIPLPVGAMGEGAPMLPEAARLASAQPPGPRAT</sequence>
<dbReference type="Proteomes" id="UP001378592">
    <property type="component" value="Unassembled WGS sequence"/>
</dbReference>
<keyword evidence="3" id="KW-1185">Reference proteome</keyword>
<dbReference type="AlphaFoldDB" id="A0AAN9ZHD9"/>
<accession>A0AAN9ZHD9</accession>
<evidence type="ECO:0000256" key="1">
    <source>
        <dbReference type="SAM" id="MobiDB-lite"/>
    </source>
</evidence>
<name>A0AAN9ZHD9_9ORTH</name>
<comment type="caution">
    <text evidence="2">The sequence shown here is derived from an EMBL/GenBank/DDBJ whole genome shotgun (WGS) entry which is preliminary data.</text>
</comment>
<feature type="compositionally biased region" description="Basic and acidic residues" evidence="1">
    <location>
        <begin position="1"/>
        <end position="16"/>
    </location>
</feature>
<evidence type="ECO:0000313" key="2">
    <source>
        <dbReference type="EMBL" id="KAK7873360.1"/>
    </source>
</evidence>
<organism evidence="2 3">
    <name type="scientific">Gryllus longicercus</name>
    <dbReference type="NCBI Taxonomy" id="2509291"/>
    <lineage>
        <taxon>Eukaryota</taxon>
        <taxon>Metazoa</taxon>
        <taxon>Ecdysozoa</taxon>
        <taxon>Arthropoda</taxon>
        <taxon>Hexapoda</taxon>
        <taxon>Insecta</taxon>
        <taxon>Pterygota</taxon>
        <taxon>Neoptera</taxon>
        <taxon>Polyneoptera</taxon>
        <taxon>Orthoptera</taxon>
        <taxon>Ensifera</taxon>
        <taxon>Gryllidea</taxon>
        <taxon>Grylloidea</taxon>
        <taxon>Gryllidae</taxon>
        <taxon>Gryllinae</taxon>
        <taxon>Gryllus</taxon>
    </lineage>
</organism>
<protein>
    <submittedName>
        <fullName evidence="2">Uncharacterized protein</fullName>
    </submittedName>
</protein>
<feature type="compositionally biased region" description="Low complexity" evidence="1">
    <location>
        <begin position="68"/>
        <end position="83"/>
    </location>
</feature>
<feature type="region of interest" description="Disordered" evidence="1">
    <location>
        <begin position="1"/>
        <end position="135"/>
    </location>
</feature>
<reference evidence="2 3" key="1">
    <citation type="submission" date="2024-03" db="EMBL/GenBank/DDBJ databases">
        <title>The genome assembly and annotation of the cricket Gryllus longicercus Weissman &amp; Gray.</title>
        <authorList>
            <person name="Szrajer S."/>
            <person name="Gray D."/>
            <person name="Ylla G."/>
        </authorList>
    </citation>
    <scope>NUCLEOTIDE SEQUENCE [LARGE SCALE GENOMIC DNA]</scope>
    <source>
        <strain evidence="2">DAG 2021-001</strain>
        <tissue evidence="2">Whole body minus gut</tissue>
    </source>
</reference>
<evidence type="ECO:0000313" key="3">
    <source>
        <dbReference type="Proteomes" id="UP001378592"/>
    </source>
</evidence>
<dbReference type="EMBL" id="JAZDUA010000015">
    <property type="protein sequence ID" value="KAK7873360.1"/>
    <property type="molecule type" value="Genomic_DNA"/>
</dbReference>